<evidence type="ECO:0000313" key="4">
    <source>
        <dbReference type="Proteomes" id="UP000630936"/>
    </source>
</evidence>
<sequence length="191" mass="21460">MDRARRHLEDHRMTTAPTIELRTFTTLGPIRGDLLDVYADVRAPLLHLPNYAVTTFGERLDRHGTEPGFVAVLAYTDDEPVGYAYGNTIERGDRYWQRTTPEPAEKYTERPTLAMKEIGVRLAWRKTGTARRIHDALLAARQEPYVTLMVNPAAGDGKVHALYRSWGYQDIGQSQPSPASPSLTVMVHANS</sequence>
<dbReference type="Proteomes" id="UP000630936">
    <property type="component" value="Unassembled WGS sequence"/>
</dbReference>
<reference evidence="3" key="2">
    <citation type="submission" date="2020-09" db="EMBL/GenBank/DDBJ databases">
        <authorList>
            <person name="Sun Q."/>
            <person name="Ohkuma M."/>
        </authorList>
    </citation>
    <scope>NUCLEOTIDE SEQUENCE</scope>
    <source>
        <strain evidence="3">JCM 4988</strain>
    </source>
</reference>
<feature type="region of interest" description="Disordered" evidence="1">
    <location>
        <begin position="172"/>
        <end position="191"/>
    </location>
</feature>
<reference evidence="3" key="1">
    <citation type="journal article" date="2014" name="Int. J. Syst. Evol. Microbiol.">
        <title>Complete genome sequence of Corynebacterium casei LMG S-19264T (=DSM 44701T), isolated from a smear-ripened cheese.</title>
        <authorList>
            <consortium name="US DOE Joint Genome Institute (JGI-PGF)"/>
            <person name="Walter F."/>
            <person name="Albersmeier A."/>
            <person name="Kalinowski J."/>
            <person name="Ruckert C."/>
        </authorList>
    </citation>
    <scope>NUCLEOTIDE SEQUENCE</scope>
    <source>
        <strain evidence="3">JCM 4988</strain>
    </source>
</reference>
<protein>
    <recommendedName>
        <fullName evidence="2">N-acetyltransferase domain-containing protein</fullName>
    </recommendedName>
</protein>
<organism evidence="3 4">
    <name type="scientific">Streptomyces inusitatus</name>
    <dbReference type="NCBI Taxonomy" id="68221"/>
    <lineage>
        <taxon>Bacteria</taxon>
        <taxon>Bacillati</taxon>
        <taxon>Actinomycetota</taxon>
        <taxon>Actinomycetes</taxon>
        <taxon>Kitasatosporales</taxon>
        <taxon>Streptomycetaceae</taxon>
        <taxon>Streptomyces</taxon>
    </lineage>
</organism>
<proteinExistence type="predicted"/>
<dbReference type="GO" id="GO:0016747">
    <property type="term" value="F:acyltransferase activity, transferring groups other than amino-acyl groups"/>
    <property type="evidence" value="ECO:0007669"/>
    <property type="project" value="InterPro"/>
</dbReference>
<comment type="caution">
    <text evidence="3">The sequence shown here is derived from an EMBL/GenBank/DDBJ whole genome shotgun (WGS) entry which is preliminary data.</text>
</comment>
<accession>A0A918PY66</accession>
<evidence type="ECO:0000313" key="3">
    <source>
        <dbReference type="EMBL" id="GGZ24854.1"/>
    </source>
</evidence>
<dbReference type="EMBL" id="BMWG01000003">
    <property type="protein sequence ID" value="GGZ24854.1"/>
    <property type="molecule type" value="Genomic_DNA"/>
</dbReference>
<feature type="domain" description="N-acetyltransferase" evidence="2">
    <location>
        <begin position="19"/>
        <end position="191"/>
    </location>
</feature>
<dbReference type="Gene3D" id="3.40.630.30">
    <property type="match status" value="1"/>
</dbReference>
<keyword evidence="4" id="KW-1185">Reference proteome</keyword>
<evidence type="ECO:0000259" key="2">
    <source>
        <dbReference type="PROSITE" id="PS51186"/>
    </source>
</evidence>
<name>A0A918PY66_9ACTN</name>
<dbReference type="AlphaFoldDB" id="A0A918PY66"/>
<dbReference type="InterPro" id="IPR000182">
    <property type="entry name" value="GNAT_dom"/>
</dbReference>
<dbReference type="InterPro" id="IPR016181">
    <property type="entry name" value="Acyl_CoA_acyltransferase"/>
</dbReference>
<dbReference type="SUPFAM" id="SSF55729">
    <property type="entry name" value="Acyl-CoA N-acyltransferases (Nat)"/>
    <property type="match status" value="1"/>
</dbReference>
<evidence type="ECO:0000256" key="1">
    <source>
        <dbReference type="SAM" id="MobiDB-lite"/>
    </source>
</evidence>
<dbReference type="PROSITE" id="PS51186">
    <property type="entry name" value="GNAT"/>
    <property type="match status" value="1"/>
</dbReference>
<gene>
    <name evidence="3" type="ORF">GCM10010387_17860</name>
</gene>